<dbReference type="GeneID" id="17261188"/>
<feature type="region of interest" description="Disordered" evidence="1">
    <location>
        <begin position="125"/>
        <end position="147"/>
    </location>
</feature>
<dbReference type="STRING" id="2903.R1E284"/>
<keyword evidence="5" id="KW-1185">Reference proteome</keyword>
<reference evidence="4" key="2">
    <citation type="submission" date="2024-10" db="UniProtKB">
        <authorList>
            <consortium name="EnsemblProtists"/>
        </authorList>
    </citation>
    <scope>IDENTIFICATION</scope>
</reference>
<dbReference type="PANTHER" id="PTHR45947">
    <property type="entry name" value="SULFOQUINOVOSYL TRANSFERASE SQD2"/>
    <property type="match status" value="1"/>
</dbReference>
<name>A0A0D3IUV4_EMIH1</name>
<dbReference type="Pfam" id="PF13692">
    <property type="entry name" value="Glyco_trans_1_4"/>
    <property type="match status" value="1"/>
</dbReference>
<reference evidence="5" key="1">
    <citation type="journal article" date="2013" name="Nature">
        <title>Pan genome of the phytoplankton Emiliania underpins its global distribution.</title>
        <authorList>
            <person name="Read B.A."/>
            <person name="Kegel J."/>
            <person name="Klute M.J."/>
            <person name="Kuo A."/>
            <person name="Lefebvre S.C."/>
            <person name="Maumus F."/>
            <person name="Mayer C."/>
            <person name="Miller J."/>
            <person name="Monier A."/>
            <person name="Salamov A."/>
            <person name="Young J."/>
            <person name="Aguilar M."/>
            <person name="Claverie J.M."/>
            <person name="Frickenhaus S."/>
            <person name="Gonzalez K."/>
            <person name="Herman E.K."/>
            <person name="Lin Y.C."/>
            <person name="Napier J."/>
            <person name="Ogata H."/>
            <person name="Sarno A.F."/>
            <person name="Shmutz J."/>
            <person name="Schroeder D."/>
            <person name="de Vargas C."/>
            <person name="Verret F."/>
            <person name="von Dassow P."/>
            <person name="Valentin K."/>
            <person name="Van de Peer Y."/>
            <person name="Wheeler G."/>
            <person name="Dacks J.B."/>
            <person name="Delwiche C.F."/>
            <person name="Dyhrman S.T."/>
            <person name="Glockner G."/>
            <person name="John U."/>
            <person name="Richards T."/>
            <person name="Worden A.Z."/>
            <person name="Zhang X."/>
            <person name="Grigoriev I.V."/>
            <person name="Allen A.E."/>
            <person name="Bidle K."/>
            <person name="Borodovsky M."/>
            <person name="Bowler C."/>
            <person name="Brownlee C."/>
            <person name="Cock J.M."/>
            <person name="Elias M."/>
            <person name="Gladyshev V.N."/>
            <person name="Groth M."/>
            <person name="Guda C."/>
            <person name="Hadaegh A."/>
            <person name="Iglesias-Rodriguez M.D."/>
            <person name="Jenkins J."/>
            <person name="Jones B.M."/>
            <person name="Lawson T."/>
            <person name="Leese F."/>
            <person name="Lindquist E."/>
            <person name="Lobanov A."/>
            <person name="Lomsadze A."/>
            <person name="Malik S.B."/>
            <person name="Marsh M.E."/>
            <person name="Mackinder L."/>
            <person name="Mock T."/>
            <person name="Mueller-Roeber B."/>
            <person name="Pagarete A."/>
            <person name="Parker M."/>
            <person name="Probert I."/>
            <person name="Quesneville H."/>
            <person name="Raines C."/>
            <person name="Rensing S.A."/>
            <person name="Riano-Pachon D.M."/>
            <person name="Richier S."/>
            <person name="Rokitta S."/>
            <person name="Shiraiwa Y."/>
            <person name="Soanes D.M."/>
            <person name="van der Giezen M."/>
            <person name="Wahlund T.M."/>
            <person name="Williams B."/>
            <person name="Wilson W."/>
            <person name="Wolfe G."/>
            <person name="Wurch L.L."/>
        </authorList>
    </citation>
    <scope>NUCLEOTIDE SEQUENCE</scope>
</reference>
<dbReference type="Proteomes" id="UP000013827">
    <property type="component" value="Unassembled WGS sequence"/>
</dbReference>
<dbReference type="eggNOG" id="KOG1111">
    <property type="taxonomic scope" value="Eukaryota"/>
</dbReference>
<evidence type="ECO:0000313" key="5">
    <source>
        <dbReference type="Proteomes" id="UP000013827"/>
    </source>
</evidence>
<dbReference type="RefSeq" id="XP_005767468.1">
    <property type="nucleotide sequence ID" value="XM_005767411.1"/>
</dbReference>
<evidence type="ECO:0000256" key="2">
    <source>
        <dbReference type="SAM" id="SignalP"/>
    </source>
</evidence>
<organism evidence="4 5">
    <name type="scientific">Emiliania huxleyi (strain CCMP1516)</name>
    <dbReference type="NCBI Taxonomy" id="280463"/>
    <lineage>
        <taxon>Eukaryota</taxon>
        <taxon>Haptista</taxon>
        <taxon>Haptophyta</taxon>
        <taxon>Prymnesiophyceae</taxon>
        <taxon>Isochrysidales</taxon>
        <taxon>Noelaerhabdaceae</taxon>
        <taxon>Emiliania</taxon>
    </lineage>
</organism>
<accession>A0A0D3IUV4</accession>
<feature type="domain" description="Glycosyltransferase subfamily 4-like N-terminal" evidence="3">
    <location>
        <begin position="143"/>
        <end position="329"/>
    </location>
</feature>
<evidence type="ECO:0000256" key="1">
    <source>
        <dbReference type="SAM" id="MobiDB-lite"/>
    </source>
</evidence>
<feature type="signal peptide" evidence="2">
    <location>
        <begin position="1"/>
        <end position="21"/>
    </location>
</feature>
<evidence type="ECO:0000259" key="3">
    <source>
        <dbReference type="Pfam" id="PF13439"/>
    </source>
</evidence>
<sequence>MERGGLRSLLGVLLVLARAHSFAPHATRPAAAAVRLARPPAMSALPPEVDEVPMRVQLIVEPTPFTHVSGYANRFKEYLKYQKAAGAEVSIITPDDSEDAPKHFLGYPIATIRGFRFPLYKQARRRSRPRLPPPRPPSPPPSPPPPPSQIYLSWGISPIEGMREGLWRRLRPWNRLVSRRKNKLACLSAVSEVIDEFEPDLVHVTSPGFIPYMTTYIAREWKDVPLVMSYHTHIPVYARTYAWHIPVYARTYAWHIPVYARTYAWHIPVYARTYAWWLGGLGEWLAWSVIRQLHDCADLTVVTSPQMKAEFEAHGVQRVEVWNKGIDTHVFHPKHGAKAMWGETHAPDEDDDPAALAAAAREMRERLTGGEPEASAPGLRRPAHTSAWLRAPLLIYVGRLGVEKRLRDLRDVLSKLPGARLAFVGKGPDMEGLREYFAGESVPPQPRALNPHWIRDSGWYGEELSRAFAAADVFVMPSDSETLGFVVLESMASGVLAVGCNLLKSELFMNGWQASGVPVVGCNLLKSELFMNGWQASGVLAVGCNLLKSELFMNGWQASGVPVVGCNLFKSELFMNGWQASGVPVVGCNRGGIPSLIDDGKTGFLFEPGGSQSGSLFEPGDTEELAARAAAARAEAERWGWEAATTRLREEQYVQAAISP</sequence>
<dbReference type="InterPro" id="IPR050194">
    <property type="entry name" value="Glycosyltransferase_grp1"/>
</dbReference>
<dbReference type="AlphaFoldDB" id="A0A0D3IUV4"/>
<dbReference type="Gene3D" id="3.40.50.2000">
    <property type="entry name" value="Glycogen Phosphorylase B"/>
    <property type="match status" value="3"/>
</dbReference>
<feature type="compositionally biased region" description="Pro residues" evidence="1">
    <location>
        <begin position="130"/>
        <end position="147"/>
    </location>
</feature>
<protein>
    <recommendedName>
        <fullName evidence="3">Glycosyltransferase subfamily 4-like N-terminal domain-containing protein</fullName>
    </recommendedName>
</protein>
<keyword evidence="2" id="KW-0732">Signal</keyword>
<dbReference type="Pfam" id="PF13439">
    <property type="entry name" value="Glyco_transf_4"/>
    <property type="match status" value="1"/>
</dbReference>
<feature type="chain" id="PRO_5044291220" description="Glycosyltransferase subfamily 4-like N-terminal domain-containing protein" evidence="2">
    <location>
        <begin position="22"/>
        <end position="660"/>
    </location>
</feature>
<dbReference type="InterPro" id="IPR028098">
    <property type="entry name" value="Glyco_trans_4-like_N"/>
</dbReference>
<proteinExistence type="predicted"/>
<dbReference type="GO" id="GO:0016757">
    <property type="term" value="F:glycosyltransferase activity"/>
    <property type="evidence" value="ECO:0007669"/>
    <property type="project" value="TreeGrafter"/>
</dbReference>
<dbReference type="EnsemblProtists" id="EOD15039">
    <property type="protein sequence ID" value="EOD15039"/>
    <property type="gene ID" value="EMIHUDRAFT_470615"/>
</dbReference>
<dbReference type="PANTHER" id="PTHR45947:SF3">
    <property type="entry name" value="SULFOQUINOVOSYL TRANSFERASE SQD2"/>
    <property type="match status" value="1"/>
</dbReference>
<dbReference type="PaxDb" id="2903-EOD15039"/>
<dbReference type="SUPFAM" id="SSF53756">
    <property type="entry name" value="UDP-Glycosyltransferase/glycogen phosphorylase"/>
    <property type="match status" value="2"/>
</dbReference>
<dbReference type="KEGG" id="ehx:EMIHUDRAFT_470615"/>
<evidence type="ECO:0000313" key="4">
    <source>
        <dbReference type="EnsemblProtists" id="EOD15039"/>
    </source>
</evidence>
<dbReference type="HOGENOM" id="CLU_415884_0_0_1"/>